<dbReference type="RefSeq" id="XP_031576995.1">
    <property type="nucleotide sequence ID" value="XM_031720729.1"/>
</dbReference>
<name>A0A179UHP9_BLAGS</name>
<reference evidence="2" key="1">
    <citation type="journal article" date="2015" name="PLoS Genet.">
        <title>The dynamic genome and transcriptome of the human fungal pathogen Blastomyces and close relative Emmonsia.</title>
        <authorList>
            <person name="Munoz J.F."/>
            <person name="Gauthier G.M."/>
            <person name="Desjardins C.A."/>
            <person name="Gallo J.E."/>
            <person name="Holder J."/>
            <person name="Sullivan T.D."/>
            <person name="Marty A.J."/>
            <person name="Carmen J.C."/>
            <person name="Chen Z."/>
            <person name="Ding L."/>
            <person name="Gujja S."/>
            <person name="Magrini V."/>
            <person name="Misas E."/>
            <person name="Mitreva M."/>
            <person name="Priest M."/>
            <person name="Saif S."/>
            <person name="Whiston E.A."/>
            <person name="Young S."/>
            <person name="Zeng Q."/>
            <person name="Goldman W.E."/>
            <person name="Mardis E.R."/>
            <person name="Taylor J.W."/>
            <person name="McEwen J.G."/>
            <person name="Clay O.K."/>
            <person name="Klein B.S."/>
            <person name="Cuomo C.A."/>
        </authorList>
    </citation>
    <scope>NUCLEOTIDE SEQUENCE [LARGE SCALE GENOMIC DNA]</scope>
    <source>
        <strain evidence="2">SLH14081</strain>
    </source>
</reference>
<gene>
    <name evidence="1" type="ORF">BDBG_02301</name>
</gene>
<keyword evidence="2" id="KW-1185">Reference proteome</keyword>
<organism evidence="1 2">
    <name type="scientific">Blastomyces gilchristii (strain SLH14081)</name>
    <name type="common">Blastomyces dermatitidis</name>
    <dbReference type="NCBI Taxonomy" id="559298"/>
    <lineage>
        <taxon>Eukaryota</taxon>
        <taxon>Fungi</taxon>
        <taxon>Dikarya</taxon>
        <taxon>Ascomycota</taxon>
        <taxon>Pezizomycotina</taxon>
        <taxon>Eurotiomycetes</taxon>
        <taxon>Eurotiomycetidae</taxon>
        <taxon>Onygenales</taxon>
        <taxon>Ajellomycetaceae</taxon>
        <taxon>Blastomyces</taxon>
    </lineage>
</organism>
<dbReference type="Proteomes" id="UP000002038">
    <property type="component" value="Unassembled WGS sequence"/>
</dbReference>
<dbReference type="VEuPathDB" id="FungiDB:BDBG_02301"/>
<dbReference type="AlphaFoldDB" id="A0A179UHP9"/>
<proteinExistence type="predicted"/>
<evidence type="ECO:0000313" key="1">
    <source>
        <dbReference type="EMBL" id="OAT06002.1"/>
    </source>
</evidence>
<protein>
    <submittedName>
        <fullName evidence="1">Uncharacterized protein</fullName>
    </submittedName>
</protein>
<accession>A0A179UHP9</accession>
<sequence length="89" mass="10231">MGERCTDETRREQRGVGWWGSRYESRMPTRQAALSSRCLFAGCQLVNNNNNNNNNNDTHPQPVFPPARAFYAEQARIWGLASYPKLPYP</sequence>
<dbReference type="GeneID" id="8510329"/>
<dbReference type="KEGG" id="bgh:BDBG_02301"/>
<evidence type="ECO:0000313" key="2">
    <source>
        <dbReference type="Proteomes" id="UP000002038"/>
    </source>
</evidence>
<dbReference type="EMBL" id="GG657450">
    <property type="protein sequence ID" value="OAT06002.1"/>
    <property type="molecule type" value="Genomic_DNA"/>
</dbReference>